<sequence length="366" mass="41073">MLLDDEPRTIQERRRSSISNTSHLPKKKYSVQTERSGVLTVHVQGDLSQQEKRAVFLTVHDLGCNHNSIQTFVNLACMQEIKDRSVFIHVDVPGHEDNANDLPDSFNFPSLQTLGEDLVSILDLLHVRYVIGFGEGAGANVIARFGIAHQSRTIGLILLNCTASARSVKENFKAKFMNWKGKEVSQSTTDYLVFHKFGHQLMNETNPDKDVVVSEFIKKLQGDINSKNIRHYVNAFLTRKDLPLKDYKLDILLVTGVLGSYANVVEKLHRDLSKNKCTLLKIERAGDVLSEAPGKMAQSVLLFCKGQGLLTSVTLPGIERQRTFSGSSTDSDRPSRRRLSKGMSMEDYDRPNIRRLSISVSETSKN</sequence>
<accession>A0A8D9A122</accession>
<proteinExistence type="inferred from homology"/>
<dbReference type="EMBL" id="HBUF01545777">
    <property type="protein sequence ID" value="CAG6756857.1"/>
    <property type="molecule type" value="Transcribed_RNA"/>
</dbReference>
<dbReference type="EMBL" id="HBUF01545778">
    <property type="protein sequence ID" value="CAG6756859.1"/>
    <property type="molecule type" value="Transcribed_RNA"/>
</dbReference>
<dbReference type="EMBL" id="HBUF01545776">
    <property type="protein sequence ID" value="CAG6756855.1"/>
    <property type="molecule type" value="Transcribed_RNA"/>
</dbReference>
<dbReference type="EMBL" id="HBUF01341949">
    <property type="protein sequence ID" value="CAG6704757.1"/>
    <property type="molecule type" value="Transcribed_RNA"/>
</dbReference>
<dbReference type="InterPro" id="IPR004142">
    <property type="entry name" value="NDRG"/>
</dbReference>
<feature type="compositionally biased region" description="Basic and acidic residues" evidence="2">
    <location>
        <begin position="1"/>
        <end position="15"/>
    </location>
</feature>
<feature type="region of interest" description="Disordered" evidence="2">
    <location>
        <begin position="322"/>
        <end position="366"/>
    </location>
</feature>
<dbReference type="EMBL" id="HBUF01341948">
    <property type="protein sequence ID" value="CAG6704756.1"/>
    <property type="molecule type" value="Transcribed_RNA"/>
</dbReference>
<comment type="similarity">
    <text evidence="1">Belongs to the NDRG family.</text>
</comment>
<dbReference type="Gene3D" id="3.40.50.1820">
    <property type="entry name" value="alpha/beta hydrolase"/>
    <property type="match status" value="1"/>
</dbReference>
<dbReference type="EMBL" id="HBUF01545780">
    <property type="protein sequence ID" value="CAG6756863.1"/>
    <property type="molecule type" value="Transcribed_RNA"/>
</dbReference>
<evidence type="ECO:0000256" key="1">
    <source>
        <dbReference type="ARBA" id="ARBA00005598"/>
    </source>
</evidence>
<organism evidence="3">
    <name type="scientific">Cacopsylla melanoneura</name>
    <dbReference type="NCBI Taxonomy" id="428564"/>
    <lineage>
        <taxon>Eukaryota</taxon>
        <taxon>Metazoa</taxon>
        <taxon>Ecdysozoa</taxon>
        <taxon>Arthropoda</taxon>
        <taxon>Hexapoda</taxon>
        <taxon>Insecta</taxon>
        <taxon>Pterygota</taxon>
        <taxon>Neoptera</taxon>
        <taxon>Paraneoptera</taxon>
        <taxon>Hemiptera</taxon>
        <taxon>Sternorrhyncha</taxon>
        <taxon>Psylloidea</taxon>
        <taxon>Psyllidae</taxon>
        <taxon>Psyllinae</taxon>
        <taxon>Cacopsylla</taxon>
    </lineage>
</organism>
<dbReference type="EMBL" id="HBUF01545781">
    <property type="protein sequence ID" value="CAG6756865.1"/>
    <property type="molecule type" value="Transcribed_RNA"/>
</dbReference>
<evidence type="ECO:0000256" key="2">
    <source>
        <dbReference type="SAM" id="MobiDB-lite"/>
    </source>
</evidence>
<dbReference type="InterPro" id="IPR029058">
    <property type="entry name" value="AB_hydrolase_fold"/>
</dbReference>
<dbReference type="EMBL" id="HBUF01545779">
    <property type="protein sequence ID" value="CAG6756861.1"/>
    <property type="molecule type" value="Transcribed_RNA"/>
</dbReference>
<dbReference type="PANTHER" id="PTHR11034">
    <property type="entry name" value="N-MYC DOWNSTREAM REGULATED"/>
    <property type="match status" value="1"/>
</dbReference>
<dbReference type="SUPFAM" id="SSF53474">
    <property type="entry name" value="alpha/beta-Hydrolases"/>
    <property type="match status" value="1"/>
</dbReference>
<name>A0A8D9A122_9HEMI</name>
<reference evidence="3" key="1">
    <citation type="submission" date="2021-05" db="EMBL/GenBank/DDBJ databases">
        <authorList>
            <person name="Alioto T."/>
            <person name="Alioto T."/>
            <person name="Gomez Garrido J."/>
        </authorList>
    </citation>
    <scope>NUCLEOTIDE SEQUENCE</scope>
</reference>
<dbReference type="EMBL" id="HBUF01341947">
    <property type="protein sequence ID" value="CAG6704755.1"/>
    <property type="molecule type" value="Transcribed_RNA"/>
</dbReference>
<dbReference type="EMBL" id="HBUF01341946">
    <property type="protein sequence ID" value="CAG6704754.1"/>
    <property type="molecule type" value="Transcribed_RNA"/>
</dbReference>
<dbReference type="AlphaFoldDB" id="A0A8D9A122"/>
<evidence type="ECO:0000313" key="3">
    <source>
        <dbReference type="EMBL" id="CAG6756865.1"/>
    </source>
</evidence>
<feature type="region of interest" description="Disordered" evidence="2">
    <location>
        <begin position="1"/>
        <end position="29"/>
    </location>
</feature>
<dbReference type="EMBL" id="HBUF01341950">
    <property type="protein sequence ID" value="CAG6704758.1"/>
    <property type="molecule type" value="Transcribed_RNA"/>
</dbReference>
<dbReference type="EMBL" id="HBUF01341945">
    <property type="protein sequence ID" value="CAG6704753.1"/>
    <property type="molecule type" value="Transcribed_RNA"/>
</dbReference>
<protein>
    <submittedName>
        <fullName evidence="3">Uncharacterized protein ZK1073.1</fullName>
    </submittedName>
</protein>
<dbReference type="Pfam" id="PF03096">
    <property type="entry name" value="Ndr"/>
    <property type="match status" value="1"/>
</dbReference>